<keyword evidence="1" id="KW-1133">Transmembrane helix</keyword>
<keyword evidence="1" id="KW-0472">Membrane</keyword>
<name>A0A5B7I2D4_PORTR</name>
<gene>
    <name evidence="2" type="ORF">E2C01_069284</name>
</gene>
<dbReference type="Proteomes" id="UP000324222">
    <property type="component" value="Unassembled WGS sequence"/>
</dbReference>
<protein>
    <submittedName>
        <fullName evidence="2">Uncharacterized protein</fullName>
    </submittedName>
</protein>
<accession>A0A5B7I2D4</accession>
<keyword evidence="1" id="KW-0812">Transmembrane</keyword>
<sequence>MDIHSGISLLSTCLSLMLFLHHVVIFAYAPPSPRYLTPLSDASPLVPGKVCVSEKSITYSLLESPGAKHTLEEWRCEAKISLVWLVSNVCVT</sequence>
<reference evidence="2 3" key="1">
    <citation type="submission" date="2019-05" db="EMBL/GenBank/DDBJ databases">
        <title>Another draft genome of Portunus trituberculatus and its Hox gene families provides insights of decapod evolution.</title>
        <authorList>
            <person name="Jeong J.-H."/>
            <person name="Song I."/>
            <person name="Kim S."/>
            <person name="Choi T."/>
            <person name="Kim D."/>
            <person name="Ryu S."/>
            <person name="Kim W."/>
        </authorList>
    </citation>
    <scope>NUCLEOTIDE SEQUENCE [LARGE SCALE GENOMIC DNA]</scope>
    <source>
        <tissue evidence="2">Muscle</tissue>
    </source>
</reference>
<dbReference type="EMBL" id="VSRR010039976">
    <property type="protein sequence ID" value="MPC74904.1"/>
    <property type="molecule type" value="Genomic_DNA"/>
</dbReference>
<comment type="caution">
    <text evidence="2">The sequence shown here is derived from an EMBL/GenBank/DDBJ whole genome shotgun (WGS) entry which is preliminary data.</text>
</comment>
<evidence type="ECO:0000313" key="2">
    <source>
        <dbReference type="EMBL" id="MPC74904.1"/>
    </source>
</evidence>
<feature type="transmembrane region" description="Helical" evidence="1">
    <location>
        <begin position="6"/>
        <end position="29"/>
    </location>
</feature>
<proteinExistence type="predicted"/>
<keyword evidence="3" id="KW-1185">Reference proteome</keyword>
<dbReference type="AlphaFoldDB" id="A0A5B7I2D4"/>
<organism evidence="2 3">
    <name type="scientific">Portunus trituberculatus</name>
    <name type="common">Swimming crab</name>
    <name type="synonym">Neptunus trituberculatus</name>
    <dbReference type="NCBI Taxonomy" id="210409"/>
    <lineage>
        <taxon>Eukaryota</taxon>
        <taxon>Metazoa</taxon>
        <taxon>Ecdysozoa</taxon>
        <taxon>Arthropoda</taxon>
        <taxon>Crustacea</taxon>
        <taxon>Multicrustacea</taxon>
        <taxon>Malacostraca</taxon>
        <taxon>Eumalacostraca</taxon>
        <taxon>Eucarida</taxon>
        <taxon>Decapoda</taxon>
        <taxon>Pleocyemata</taxon>
        <taxon>Brachyura</taxon>
        <taxon>Eubrachyura</taxon>
        <taxon>Portunoidea</taxon>
        <taxon>Portunidae</taxon>
        <taxon>Portuninae</taxon>
        <taxon>Portunus</taxon>
    </lineage>
</organism>
<evidence type="ECO:0000256" key="1">
    <source>
        <dbReference type="SAM" id="Phobius"/>
    </source>
</evidence>
<evidence type="ECO:0000313" key="3">
    <source>
        <dbReference type="Proteomes" id="UP000324222"/>
    </source>
</evidence>